<evidence type="ECO:0000259" key="6">
    <source>
        <dbReference type="Pfam" id="PF09364"/>
    </source>
</evidence>
<dbReference type="Gene3D" id="3.40.50.970">
    <property type="match status" value="2"/>
</dbReference>
<evidence type="ECO:0000313" key="8">
    <source>
        <dbReference type="Proteomes" id="UP000241818"/>
    </source>
</evidence>
<gene>
    <name evidence="7" type="ORF">M430DRAFT_119661</name>
</gene>
<dbReference type="GO" id="GO:0005975">
    <property type="term" value="P:carbohydrate metabolic process"/>
    <property type="evidence" value="ECO:0007669"/>
    <property type="project" value="InterPro"/>
</dbReference>
<keyword evidence="4" id="KW-0456">Lyase</keyword>
<organism evidence="7 8">
    <name type="scientific">Amorphotheca resinae ATCC 22711</name>
    <dbReference type="NCBI Taxonomy" id="857342"/>
    <lineage>
        <taxon>Eukaryota</taxon>
        <taxon>Fungi</taxon>
        <taxon>Dikarya</taxon>
        <taxon>Ascomycota</taxon>
        <taxon>Pezizomycotina</taxon>
        <taxon>Leotiomycetes</taxon>
        <taxon>Helotiales</taxon>
        <taxon>Amorphothecaceae</taxon>
        <taxon>Amorphotheca</taxon>
    </lineage>
</organism>
<dbReference type="InterPro" id="IPR018970">
    <property type="entry name" value="Xul5P/Fru6P_PKetolase_N"/>
</dbReference>
<evidence type="ECO:0000256" key="1">
    <source>
        <dbReference type="ARBA" id="ARBA00001964"/>
    </source>
</evidence>
<evidence type="ECO:0008006" key="9">
    <source>
        <dbReference type="Google" id="ProtNLM"/>
    </source>
</evidence>
<dbReference type="STRING" id="857342.A0A2T3B3H4"/>
<feature type="domain" description="Xylulose 5-phosphate/Fructose 6-phosphate phosphoketolase C-terminal" evidence="5">
    <location>
        <begin position="598"/>
        <end position="801"/>
    </location>
</feature>
<evidence type="ECO:0000259" key="5">
    <source>
        <dbReference type="Pfam" id="PF09363"/>
    </source>
</evidence>
<dbReference type="InterPro" id="IPR019790">
    <property type="entry name" value="Xul5P/Fru6P_PKetolase_CS"/>
</dbReference>
<dbReference type="GeneID" id="36569835"/>
<dbReference type="PIRSF" id="PIRSF017245">
    <property type="entry name" value="Phosphoketolase"/>
    <property type="match status" value="1"/>
</dbReference>
<evidence type="ECO:0000256" key="4">
    <source>
        <dbReference type="ARBA" id="ARBA00023239"/>
    </source>
</evidence>
<feature type="domain" description="Xylulose 5-phosphate/Fructose 6-phosphate phosphoketolase N-terminal" evidence="6">
    <location>
        <begin position="34"/>
        <end position="391"/>
    </location>
</feature>
<dbReference type="SUPFAM" id="SSF52922">
    <property type="entry name" value="TK C-terminal domain-like"/>
    <property type="match status" value="1"/>
</dbReference>
<dbReference type="GO" id="GO:0016832">
    <property type="term" value="F:aldehyde-lyase activity"/>
    <property type="evidence" value="ECO:0007669"/>
    <property type="project" value="InterPro"/>
</dbReference>
<dbReference type="Pfam" id="PF09364">
    <property type="entry name" value="XFP_N"/>
    <property type="match status" value="1"/>
</dbReference>
<reference evidence="7 8" key="1">
    <citation type="journal article" date="2018" name="New Phytol.">
        <title>Comparative genomics and transcriptomics depict ericoid mycorrhizal fungi as versatile saprotrophs and plant mutualists.</title>
        <authorList>
            <person name="Martino E."/>
            <person name="Morin E."/>
            <person name="Grelet G.A."/>
            <person name="Kuo A."/>
            <person name="Kohler A."/>
            <person name="Daghino S."/>
            <person name="Barry K.W."/>
            <person name="Cichocki N."/>
            <person name="Clum A."/>
            <person name="Dockter R.B."/>
            <person name="Hainaut M."/>
            <person name="Kuo R.C."/>
            <person name="LaButti K."/>
            <person name="Lindahl B.D."/>
            <person name="Lindquist E.A."/>
            <person name="Lipzen A."/>
            <person name="Khouja H.R."/>
            <person name="Magnuson J."/>
            <person name="Murat C."/>
            <person name="Ohm R.A."/>
            <person name="Singer S.W."/>
            <person name="Spatafora J.W."/>
            <person name="Wang M."/>
            <person name="Veneault-Fourrey C."/>
            <person name="Henrissat B."/>
            <person name="Grigoriev I.V."/>
            <person name="Martin F.M."/>
            <person name="Perotto S."/>
        </authorList>
    </citation>
    <scope>NUCLEOTIDE SEQUENCE [LARGE SCALE GENOMIC DNA]</scope>
    <source>
        <strain evidence="7 8">ATCC 22711</strain>
    </source>
</reference>
<dbReference type="EMBL" id="KZ679010">
    <property type="protein sequence ID" value="PSS20171.1"/>
    <property type="molecule type" value="Genomic_DNA"/>
</dbReference>
<evidence type="ECO:0000313" key="7">
    <source>
        <dbReference type="EMBL" id="PSS20171.1"/>
    </source>
</evidence>
<dbReference type="Gene3D" id="3.40.50.920">
    <property type="match status" value="1"/>
</dbReference>
<dbReference type="Pfam" id="PF03894">
    <property type="entry name" value="XFP"/>
    <property type="match status" value="1"/>
</dbReference>
<dbReference type="InterPro" id="IPR009014">
    <property type="entry name" value="Transketo_C/PFOR_II"/>
</dbReference>
<proteinExistence type="inferred from homology"/>
<dbReference type="PROSITE" id="PS60003">
    <property type="entry name" value="PHOSPHOKETOLASE_2"/>
    <property type="match status" value="1"/>
</dbReference>
<keyword evidence="8" id="KW-1185">Reference proteome</keyword>
<dbReference type="Proteomes" id="UP000241818">
    <property type="component" value="Unassembled WGS sequence"/>
</dbReference>
<dbReference type="OrthoDB" id="2532903at2759"/>
<dbReference type="PANTHER" id="PTHR31273">
    <property type="entry name" value="PHOSPHOKETOLASE-RELATED"/>
    <property type="match status" value="1"/>
</dbReference>
<dbReference type="PANTHER" id="PTHR31273:SF1">
    <property type="entry name" value="PHOSPHOKETOLASE-RELATED"/>
    <property type="match status" value="1"/>
</dbReference>
<comment type="similarity">
    <text evidence="2">Belongs to the XFP family.</text>
</comment>
<dbReference type="SUPFAM" id="SSF52518">
    <property type="entry name" value="Thiamin diphosphate-binding fold (THDP-binding)"/>
    <property type="match status" value="2"/>
</dbReference>
<dbReference type="InterPro" id="IPR005593">
    <property type="entry name" value="Xul5P/Fru6P_PKetolase"/>
</dbReference>
<dbReference type="AlphaFoldDB" id="A0A2T3B3H4"/>
<dbReference type="InterPro" id="IPR018969">
    <property type="entry name" value="Xul5P/Fru6P_PKetolase_C"/>
</dbReference>
<protein>
    <recommendedName>
        <fullName evidence="9">Xylulose 5-phosphate/Fructose 6-phosphate phosphoketolase N-terminal domain-containing protein</fullName>
    </recommendedName>
</protein>
<keyword evidence="3" id="KW-0786">Thiamine pyrophosphate</keyword>
<name>A0A2T3B3H4_AMORE</name>
<dbReference type="Pfam" id="PF09363">
    <property type="entry name" value="XFP_C"/>
    <property type="match status" value="1"/>
</dbReference>
<dbReference type="InterPro" id="IPR029061">
    <property type="entry name" value="THDP-binding"/>
</dbReference>
<dbReference type="PROSITE" id="PS60002">
    <property type="entry name" value="PHOSPHOKETOLASE_1"/>
    <property type="match status" value="1"/>
</dbReference>
<dbReference type="InParanoid" id="A0A2T3B3H4"/>
<evidence type="ECO:0000256" key="3">
    <source>
        <dbReference type="ARBA" id="ARBA00023052"/>
    </source>
</evidence>
<dbReference type="RefSeq" id="XP_024721441.1">
    <property type="nucleotide sequence ID" value="XM_024861754.1"/>
</dbReference>
<dbReference type="InterPro" id="IPR019789">
    <property type="entry name" value="Xul5P/Fru6P_PKetolase_ThDP_BS"/>
</dbReference>
<accession>A0A2T3B3H4</accession>
<sequence>MPGEIIDRPNPPPLSSHISSEIMGLAVQLEKIKLNDADLRGLDEFRRASNYIAAAMIFLLDNAHLERDLTFDDIKPRLLGHWGTCPGLTLVYAHLNYLTLKNNLDLIYVVGPGHGAPAILAALWLEGSLEKFYPKYARTKQGLTNLITGFSTPGGFPSHINAETPGSIHEGGELGYALAVAFGAVMDKPDLVVACVVGDGEAESGPTAAAWHAAKYIDPAESGAVIPIVHVNGFKISERTIYGCMDDKEMVALFTGYGYQCRFVEDLQDIDRDLATSMQWALDEIRKIQKAARSGKPIIKPRWPVLIMRTPKGWGGPKKVDGEIVEGSFHSHQVPLMAAKTSKSQLAALQDWLLSYKPARLFTGTGDIDDSIKSIIPPDNKKIGQRPETYKCHEVLNVPNWKKFGVEKGGLESCMKAIGKLIDQAMVDNPKSLRVFSPDELVSNKLDAVFDHTGRDFQWDEYSRAQGGRVVEILSEHTCQGFLQGYTLTGRTGIFPSYESFLGIIHTMMVQYSKFNKMARETTWRTDISSINYIETSTWTRQEHNGFSHQNPSFIGAVLNLKPTAARVYLPPDANTFLSTVAHCLRSKNYVNLMVGSKQPQPVFLSVEEADKHCQAGASVWKFCSTDDGLDPDVVLVGIGSELMFEVVVAAAILRRKCPAMRIRVVNVTDLMILEAQTRHPHSLGDDEFNSLFTADRPIHINYHGYPNEIKGLLFGRKNLDRVSIECYREEGSTTTPFDMMLRNYVSRYHVVEAAIKGAALHNPRVALDLTSMLGEVRHQISKVQAYIMRHGRDPDGTFDIPRFEGTAFRHGAAGETSGEGNFFVN</sequence>
<evidence type="ECO:0000256" key="2">
    <source>
        <dbReference type="ARBA" id="ARBA00005623"/>
    </source>
</evidence>
<comment type="cofactor">
    <cofactor evidence="1">
        <name>thiamine diphosphate</name>
        <dbReference type="ChEBI" id="CHEBI:58937"/>
    </cofactor>
</comment>